<sequence length="361" mass="40136">MSQPITTLDSYRLLGRSGLRVSPLCLGTMTFGSDWGWGADEATSEAIFRAYAEKGGNFIDTANFYTNGSSEKIVGRCIAGDRDRFVLATKYTLNTRCGDPNAGGNQRKNMVQSVEASLKRLGTDYIDLYWVHAWEYRTPVDEVMRALDDLVRQGKVLYIGASDFPAWKVSEANTLAELRGWSRFIGLQVEYSLAMRDIERDLVPMATELGLGVTPWSPLAGGLLTGKYSRADIERQQRANEAGELDVFNNQQRVLLPNERQLSIADEVRAIAEEVDRSPAQVALNWTLTRPGVTSTILGARRVEQLQDNLGALDFSLSDEQLTRLNEISQIELGFPHDFITGEFVNDIITGGATIASRWVR</sequence>
<protein>
    <recommendedName>
        <fullName evidence="2">NADP-dependent oxidoreductase domain-containing protein</fullName>
    </recommendedName>
</protein>
<dbReference type="RefSeq" id="WP_016416084.1">
    <property type="nucleotide sequence ID" value="NZ_AUAB01000022.1"/>
</dbReference>
<accession>S2KLY0</accession>
<dbReference type="OrthoDB" id="9772407at2"/>
<dbReference type="EMBL" id="ASTJ01000022">
    <property type="protein sequence ID" value="EPC03162.1"/>
    <property type="molecule type" value="Genomic_DNA"/>
</dbReference>
<dbReference type="STRING" id="1121939.L861_22905"/>
<evidence type="ECO:0000259" key="2">
    <source>
        <dbReference type="Pfam" id="PF00248"/>
    </source>
</evidence>
<dbReference type="PATRIC" id="fig|1121939.11.peg.1586"/>
<dbReference type="PANTHER" id="PTHR43364">
    <property type="entry name" value="NADH-SPECIFIC METHYLGLYOXAL REDUCTASE-RELATED"/>
    <property type="match status" value="1"/>
</dbReference>
<comment type="caution">
    <text evidence="3">The sequence shown here is derived from an EMBL/GenBank/DDBJ whole genome shotgun (WGS) entry which is preliminary data.</text>
</comment>
<dbReference type="InterPro" id="IPR020471">
    <property type="entry name" value="AKR"/>
</dbReference>
<evidence type="ECO:0000313" key="4">
    <source>
        <dbReference type="Proteomes" id="UP000014463"/>
    </source>
</evidence>
<feature type="domain" description="NADP-dependent oxidoreductase" evidence="2">
    <location>
        <begin position="23"/>
        <end position="329"/>
    </location>
</feature>
<dbReference type="FunFam" id="3.20.20.100:FF:000004">
    <property type="entry name" value="Oxidoreductase, aldo/keto reductase"/>
    <property type="match status" value="1"/>
</dbReference>
<evidence type="ECO:0000313" key="3">
    <source>
        <dbReference type="EMBL" id="EPC03162.1"/>
    </source>
</evidence>
<dbReference type="AlphaFoldDB" id="S2KLY0"/>
<dbReference type="PANTHER" id="PTHR43364:SF4">
    <property type="entry name" value="NAD(P)-LINKED OXIDOREDUCTASE SUPERFAMILY PROTEIN"/>
    <property type="match status" value="1"/>
</dbReference>
<keyword evidence="4" id="KW-1185">Reference proteome</keyword>
<dbReference type="Pfam" id="PF00248">
    <property type="entry name" value="Aldo_ket_red"/>
    <property type="match status" value="1"/>
</dbReference>
<dbReference type="Gene3D" id="3.20.20.100">
    <property type="entry name" value="NADP-dependent oxidoreductase domain"/>
    <property type="match status" value="1"/>
</dbReference>
<dbReference type="SUPFAM" id="SSF51430">
    <property type="entry name" value="NAD(P)-linked oxidoreductase"/>
    <property type="match status" value="1"/>
</dbReference>
<dbReference type="InterPro" id="IPR050523">
    <property type="entry name" value="AKR_Detox_Biosynth"/>
</dbReference>
<dbReference type="Proteomes" id="UP000014463">
    <property type="component" value="Unassembled WGS sequence"/>
</dbReference>
<dbReference type="GO" id="GO:0005829">
    <property type="term" value="C:cytosol"/>
    <property type="evidence" value="ECO:0007669"/>
    <property type="project" value="UniProtKB-ARBA"/>
</dbReference>
<organism evidence="3 4">
    <name type="scientific">Litchfieldella anticariensis (strain DSM 16096 / CECT 5854 / CIP 108499 / LMG 22089 / FP35)</name>
    <name type="common">Halomonas anticariensis</name>
    <dbReference type="NCBI Taxonomy" id="1121939"/>
    <lineage>
        <taxon>Bacteria</taxon>
        <taxon>Pseudomonadati</taxon>
        <taxon>Pseudomonadota</taxon>
        <taxon>Gammaproteobacteria</taxon>
        <taxon>Oceanospirillales</taxon>
        <taxon>Halomonadaceae</taxon>
        <taxon>Litchfieldella</taxon>
    </lineage>
</organism>
<dbReference type="eggNOG" id="COG0667">
    <property type="taxonomic scope" value="Bacteria"/>
</dbReference>
<evidence type="ECO:0000256" key="1">
    <source>
        <dbReference type="ARBA" id="ARBA00023002"/>
    </source>
</evidence>
<keyword evidence="1" id="KW-0560">Oxidoreductase</keyword>
<name>S2KLY0_LITA3</name>
<reference evidence="3 4" key="1">
    <citation type="journal article" date="2013" name="Genome Announc.">
        <title>Draft genome sequence of the moderately halophilic gammaproteobacterium Halomonas anticariensis FP35.</title>
        <authorList>
            <person name="Tahrioui A."/>
            <person name="Quesada E."/>
            <person name="Llamas I."/>
        </authorList>
    </citation>
    <scope>NUCLEOTIDE SEQUENCE [LARGE SCALE GENOMIC DNA]</scope>
    <source>
        <strain evidence="4">DSM 16096 / CECT 5854 / LMG 22089 / FP35</strain>
    </source>
</reference>
<dbReference type="InterPro" id="IPR023210">
    <property type="entry name" value="NADP_OxRdtase_dom"/>
</dbReference>
<dbReference type="InterPro" id="IPR036812">
    <property type="entry name" value="NAD(P)_OxRdtase_dom_sf"/>
</dbReference>
<dbReference type="GO" id="GO:0016491">
    <property type="term" value="F:oxidoreductase activity"/>
    <property type="evidence" value="ECO:0007669"/>
    <property type="project" value="UniProtKB-KW"/>
</dbReference>
<proteinExistence type="predicted"/>
<gene>
    <name evidence="3" type="ORF">L861_22905</name>
</gene>
<dbReference type="PRINTS" id="PR00069">
    <property type="entry name" value="ALDKETRDTASE"/>
</dbReference>
<dbReference type="CDD" id="cd19080">
    <property type="entry name" value="AKR_AKR9A_9B"/>
    <property type="match status" value="1"/>
</dbReference>